<keyword evidence="4" id="KW-1185">Reference proteome</keyword>
<dbReference type="EMBL" id="JBANRG010000002">
    <property type="protein sequence ID" value="KAK7470622.1"/>
    <property type="molecule type" value="Genomic_DNA"/>
</dbReference>
<feature type="region of interest" description="Disordered" evidence="1">
    <location>
        <begin position="861"/>
        <end position="1045"/>
    </location>
</feature>
<dbReference type="PROSITE" id="PS50195">
    <property type="entry name" value="PX"/>
    <property type="match status" value="1"/>
</dbReference>
<feature type="region of interest" description="Disordered" evidence="1">
    <location>
        <begin position="308"/>
        <end position="341"/>
    </location>
</feature>
<dbReference type="SMART" id="SM00312">
    <property type="entry name" value="PX"/>
    <property type="match status" value="1"/>
</dbReference>
<evidence type="ECO:0000313" key="4">
    <source>
        <dbReference type="Proteomes" id="UP001498398"/>
    </source>
</evidence>
<dbReference type="InterPro" id="IPR001683">
    <property type="entry name" value="PX_dom"/>
</dbReference>
<feature type="domain" description="PX" evidence="2">
    <location>
        <begin position="233"/>
        <end position="380"/>
    </location>
</feature>
<evidence type="ECO:0000259" key="2">
    <source>
        <dbReference type="PROSITE" id="PS50195"/>
    </source>
</evidence>
<proteinExistence type="predicted"/>
<dbReference type="SUPFAM" id="SSF64268">
    <property type="entry name" value="PX domain"/>
    <property type="match status" value="1"/>
</dbReference>
<dbReference type="PANTHER" id="PTHR47185">
    <property type="entry name" value="PX DOMAIN-CONTAINING PROTEIN YPR097W"/>
    <property type="match status" value="1"/>
</dbReference>
<reference evidence="3 4" key="1">
    <citation type="submission" date="2024-01" db="EMBL/GenBank/DDBJ databases">
        <title>A draft genome for the cacao thread blight pathogen Marasmiellus scandens.</title>
        <authorList>
            <person name="Baruah I.K."/>
            <person name="Leung J."/>
            <person name="Bukari Y."/>
            <person name="Amoako-Attah I."/>
            <person name="Meinhardt L.W."/>
            <person name="Bailey B.A."/>
            <person name="Cohen S.P."/>
        </authorList>
    </citation>
    <scope>NUCLEOTIDE SEQUENCE [LARGE SCALE GENOMIC DNA]</scope>
    <source>
        <strain evidence="3 4">GH-19</strain>
    </source>
</reference>
<dbReference type="InterPro" id="IPR047168">
    <property type="entry name" value="LEC1-like"/>
</dbReference>
<dbReference type="Pfam" id="PF00787">
    <property type="entry name" value="PX"/>
    <property type="match status" value="1"/>
</dbReference>
<dbReference type="CDD" id="cd06869">
    <property type="entry name" value="PX_UP2_fungi"/>
    <property type="match status" value="1"/>
</dbReference>
<feature type="compositionally biased region" description="Low complexity" evidence="1">
    <location>
        <begin position="1014"/>
        <end position="1025"/>
    </location>
</feature>
<feature type="compositionally biased region" description="Polar residues" evidence="1">
    <location>
        <begin position="960"/>
        <end position="972"/>
    </location>
</feature>
<dbReference type="Proteomes" id="UP001498398">
    <property type="component" value="Unassembled WGS sequence"/>
</dbReference>
<feature type="compositionally biased region" description="Polar residues" evidence="1">
    <location>
        <begin position="308"/>
        <end position="322"/>
    </location>
</feature>
<protein>
    <recommendedName>
        <fullName evidence="2">PX domain-containing protein</fullName>
    </recommendedName>
</protein>
<feature type="region of interest" description="Disordered" evidence="1">
    <location>
        <begin position="1"/>
        <end position="56"/>
    </location>
</feature>
<dbReference type="Gene3D" id="3.30.1520.10">
    <property type="entry name" value="Phox-like domain"/>
    <property type="match status" value="1"/>
</dbReference>
<dbReference type="Pfam" id="PF12825">
    <property type="entry name" value="DUF3818"/>
    <property type="match status" value="1"/>
</dbReference>
<dbReference type="InterPro" id="IPR024555">
    <property type="entry name" value="PX-associated"/>
</dbReference>
<dbReference type="InterPro" id="IPR024554">
    <property type="entry name" value="LEC1-like_C"/>
</dbReference>
<name>A0ABR1K211_9AGAR</name>
<evidence type="ECO:0000256" key="1">
    <source>
        <dbReference type="SAM" id="MobiDB-lite"/>
    </source>
</evidence>
<organism evidence="3 4">
    <name type="scientific">Marasmiellus scandens</name>
    <dbReference type="NCBI Taxonomy" id="2682957"/>
    <lineage>
        <taxon>Eukaryota</taxon>
        <taxon>Fungi</taxon>
        <taxon>Dikarya</taxon>
        <taxon>Basidiomycota</taxon>
        <taxon>Agaricomycotina</taxon>
        <taxon>Agaricomycetes</taxon>
        <taxon>Agaricomycetidae</taxon>
        <taxon>Agaricales</taxon>
        <taxon>Marasmiineae</taxon>
        <taxon>Omphalotaceae</taxon>
        <taxon>Marasmiellus</taxon>
    </lineage>
</organism>
<dbReference type="InterPro" id="IPR036871">
    <property type="entry name" value="PX_dom_sf"/>
</dbReference>
<evidence type="ECO:0000313" key="3">
    <source>
        <dbReference type="EMBL" id="KAK7470622.1"/>
    </source>
</evidence>
<feature type="compositionally biased region" description="Acidic residues" evidence="1">
    <location>
        <begin position="862"/>
        <end position="901"/>
    </location>
</feature>
<dbReference type="Pfam" id="PF12828">
    <property type="entry name" value="PXB"/>
    <property type="match status" value="1"/>
</dbReference>
<comment type="caution">
    <text evidence="3">The sequence shown here is derived from an EMBL/GenBank/DDBJ whole genome shotgun (WGS) entry which is preliminary data.</text>
</comment>
<sequence>MATSVPSSPTTPTIRPRRPTRSIPMPPTNDDGDNDNDQPIDPTAHRSESPLDLDQQPSEQLLTPIRAHYLKKYLIQLQFEQELDAITTASPHNISTLAYLGPPFSPPPKDAPPVDLPFLRYVFRQFVLTFPFMASAPKDFYSDKLQPFATAMLSRNLSPTSVFDDNAEASEQATRLKFLARIERNFSLFLGAATKLVESEQVVRLSQADLDRIETLAKKREARNLKRKDIFEVNIVSVRTVVDKGRVRSRAHEEFIIRTRRSNNPDWFVSRRYGDFRTLANELRKAHPQEDIRMPPAKDRTIVNVASPMSPSASFARQQSYDGDSIDIPGSPTSQHSPSRLAREKNRLTLRAYLHSLLSSPTIASSPVLRSFLLSGPTTLTPEELDDAKWREEADRTREEGRKRFAKEIAHRVEGLRGAMRDIKGDLMGKDGLTHIFGIIKVTPNIRDLPPNFQAVVEWARISLASTVFHQLVASDNASETFASLKRFHGLMPYFMLKAALKISNPIGMIRSVLDLFLAQPFGGRSLLQRMFTGSLTEEVKALEEEIEAVKAKVEDPIICEKIKYFVYAPKEIQDMYKADAASEKLNLIAVVLRSGDEPVLNRAQLHRVAKASRAHTIYLRHRATLDDSDDDDGPQDEDAWLFEDLRILGQLYSRLRDREQLISLIFEGFTAELLKDIITIFYAPLAQVYRAASIADSIGDLQNFITDLIRTVEQTEELTQEDPNRTVQVFIDLIQRHEQSFYSFVYKVHSKGEGLFSNLMHWIELFLTIIREGFDHPISLEFLLPHKGKERADILDEVDQLSLYHYKLKLLYEDKIRRRFGKSQGQSDADAEDQATKALVDGVVGEISFNDVVQGDAVDVAAEDSDTGEEDNSDYDSDEDDDEDDSSEEDSDSEESDTASEGEGNVNMRQPRRTGTIVPALGRAATTTSRSRPPENRRPMGHQQHPPLPSLKTSKSLTNLSRKQPPSASTYRRSEDLPPVPPLLPNSNAARLANSQSAPLTSSRSKPLPPSPGGSDPGATPTATKPKKRKGKPSPIKRPELVHIPQLLPVFKEMMRPLLRPRQRTQQFEPHLNR</sequence>
<feature type="compositionally biased region" description="Polar residues" evidence="1">
    <location>
        <begin position="987"/>
        <end position="999"/>
    </location>
</feature>
<gene>
    <name evidence="3" type="ORF">VKT23_002046</name>
</gene>
<accession>A0ABR1K211</accession>
<feature type="compositionally biased region" description="Low complexity" evidence="1">
    <location>
        <begin position="1"/>
        <end position="14"/>
    </location>
</feature>
<dbReference type="PANTHER" id="PTHR47185:SF1">
    <property type="entry name" value="PX DOMAIN-CONTAINING PROTEIN YPR097W"/>
    <property type="match status" value="1"/>
</dbReference>